<dbReference type="AlphaFoldDB" id="V5WKY1"/>
<dbReference type="Proteomes" id="UP000018680">
    <property type="component" value="Chromosome"/>
</dbReference>
<accession>V5WKY1</accession>
<name>V5WKY1_9SPIO</name>
<dbReference type="KEGG" id="slr:L21SP2_2498"/>
<reference evidence="1 2" key="1">
    <citation type="journal article" date="2015" name="Stand. Genomic Sci.">
        <title>Complete genome sequence and description of Salinispira pacifica gen. nov., sp. nov., a novel spirochaete isolated form a hypersaline microbial mat.</title>
        <authorList>
            <person name="Ben Hania W."/>
            <person name="Joseph M."/>
            <person name="Schumann P."/>
            <person name="Bunk B."/>
            <person name="Fiebig A."/>
            <person name="Sproer C."/>
            <person name="Klenk H.P."/>
            <person name="Fardeau M.L."/>
            <person name="Spring S."/>
        </authorList>
    </citation>
    <scope>NUCLEOTIDE SEQUENCE [LARGE SCALE GENOMIC DNA]</scope>
    <source>
        <strain evidence="1 2">L21-RPul-D2</strain>
    </source>
</reference>
<evidence type="ECO:0000313" key="1">
    <source>
        <dbReference type="EMBL" id="AHC15851.1"/>
    </source>
</evidence>
<sequence length="65" mass="7245">MNDPDRSAHIEAVQLHFLRNYVLADQAVDTNDVELYLPPAPGGSGGLHPLWTAYRNRAVPAAIWY</sequence>
<keyword evidence="2" id="KW-1185">Reference proteome</keyword>
<evidence type="ECO:0000313" key="2">
    <source>
        <dbReference type="Proteomes" id="UP000018680"/>
    </source>
</evidence>
<protein>
    <submittedName>
        <fullName evidence="1">Uncharacterized protein</fullName>
    </submittedName>
</protein>
<dbReference type="HOGENOM" id="CLU_2847330_0_0_12"/>
<gene>
    <name evidence="1" type="ORF">L21SP2_2498</name>
</gene>
<proteinExistence type="predicted"/>
<organism evidence="1 2">
    <name type="scientific">Salinispira pacifica</name>
    <dbReference type="NCBI Taxonomy" id="1307761"/>
    <lineage>
        <taxon>Bacteria</taxon>
        <taxon>Pseudomonadati</taxon>
        <taxon>Spirochaetota</taxon>
        <taxon>Spirochaetia</taxon>
        <taxon>Spirochaetales</taxon>
        <taxon>Spirochaetaceae</taxon>
        <taxon>Salinispira</taxon>
    </lineage>
</organism>
<dbReference type="EMBL" id="CP006939">
    <property type="protein sequence ID" value="AHC15851.1"/>
    <property type="molecule type" value="Genomic_DNA"/>
</dbReference>
<dbReference type="STRING" id="1307761.L21SP2_2498"/>